<sequence>MDSGPLDFDLEPFDCIIFNYCYWARCLFVSPDLRERVASFSGLKIAILQDEYEYFLWHEKTLIALGINTIVTCVPERHWCDVFHDDAFKNVTFINALTGYVPDSLLNSSNYTKPLVERDWVLGYRGRPVPFTYGRLTQEKLLIGQRMKQICTERAIPANIEVTEESRLYGAAWPEFVGNCRAVLGTESGSNVFDFDGSIKPAIEAFLKEYPDADFESVHERFLQGRDDTIHMNQISPRIFEAIALRTGLVLFEGNYSGVVRPWQHFIPLKKDFSNVDEVFSALADFPSLEAMIQRAYDDVIASGRYHFRNFIGMLDVHIENASLPGKGYELYYGLIAWRSSADAELKVISGQCMQTPTSHPWRHLDQIPAPIVTVRINWGALHRMVMRWYEAILYSPLGHKCRAYLQGNAFIYGVAQKCVRLLTGRW</sequence>
<dbReference type="KEGG" id="lhk:LHK_02789"/>
<reference evidence="1 2" key="1">
    <citation type="journal article" date="2009" name="PLoS Genet.">
        <title>The complete genome and proteome of Laribacter hongkongensis reveal potential mechanisms for adaptations to different temperatures and habitats.</title>
        <authorList>
            <person name="Woo P.C."/>
            <person name="Lau S.K."/>
            <person name="Tse H."/>
            <person name="Teng J.L."/>
            <person name="Curreem S.O."/>
            <person name="Tsang A.K."/>
            <person name="Fan R.Y."/>
            <person name="Wong G.K."/>
            <person name="Huang Y."/>
            <person name="Loman N.J."/>
            <person name="Snyder L.A."/>
            <person name="Cai J.J."/>
            <person name="Huang J.D."/>
            <person name="Mak W."/>
            <person name="Pallen M.J."/>
            <person name="Lok S."/>
            <person name="Yuen K.Y."/>
        </authorList>
    </citation>
    <scope>NUCLEOTIDE SEQUENCE [LARGE SCALE GENOMIC DNA]</scope>
    <source>
        <strain evidence="1 2">HLHK9</strain>
    </source>
</reference>
<accession>C1DDD7</accession>
<dbReference type="eggNOG" id="COG0438">
    <property type="taxonomic scope" value="Bacteria"/>
</dbReference>
<evidence type="ECO:0000313" key="1">
    <source>
        <dbReference type="EMBL" id="ACO75769.1"/>
    </source>
</evidence>
<proteinExistence type="predicted"/>
<keyword evidence="2" id="KW-1185">Reference proteome</keyword>
<dbReference type="STRING" id="557598.LHK_02789"/>
<dbReference type="Proteomes" id="UP000002010">
    <property type="component" value="Chromosome"/>
</dbReference>
<name>C1DDD7_LARHH</name>
<dbReference type="HOGENOM" id="CLU_642201_0_0_4"/>
<organism evidence="1 2">
    <name type="scientific">Laribacter hongkongensis (strain HLHK9)</name>
    <dbReference type="NCBI Taxonomy" id="557598"/>
    <lineage>
        <taxon>Bacteria</taxon>
        <taxon>Pseudomonadati</taxon>
        <taxon>Pseudomonadota</taxon>
        <taxon>Betaproteobacteria</taxon>
        <taxon>Neisseriales</taxon>
        <taxon>Aquaspirillaceae</taxon>
        <taxon>Laribacter</taxon>
    </lineage>
</organism>
<protein>
    <submittedName>
        <fullName evidence="1">Uncharacterized protein</fullName>
    </submittedName>
</protein>
<evidence type="ECO:0000313" key="2">
    <source>
        <dbReference type="Proteomes" id="UP000002010"/>
    </source>
</evidence>
<dbReference type="EMBL" id="CP001154">
    <property type="protein sequence ID" value="ACO75769.1"/>
    <property type="molecule type" value="Genomic_DNA"/>
</dbReference>
<gene>
    <name evidence="1" type="ordered locus">LHK_02789</name>
</gene>
<dbReference type="AlphaFoldDB" id="C1DDD7"/>